<evidence type="ECO:0000256" key="2">
    <source>
        <dbReference type="SAM" id="SignalP"/>
    </source>
</evidence>
<evidence type="ECO:0000313" key="3">
    <source>
        <dbReference type="EMBL" id="MDP9825598.1"/>
    </source>
</evidence>
<sequence>MIATRRRVGALVAGVLALTLAGCGSSQAGAAAVIGDRRIPVSDVQDGFSDVVPLVGQDAQITQAQILNLLILEPYLSQAAASLGRGVSDADAKLDIGASGVVKAEDVSEAGLEVWKANMANTALQTDRSADDITTSYKAIEAEMKKAGVHINPRYGDGIDYSTFSITQSQPDWLAGGAETPAAEVPVEEAPADGATP</sequence>
<reference evidence="3 4" key="1">
    <citation type="submission" date="2023-07" db="EMBL/GenBank/DDBJ databases">
        <title>Sequencing the genomes of 1000 actinobacteria strains.</title>
        <authorList>
            <person name="Klenk H.-P."/>
        </authorList>
    </citation>
    <scope>NUCLEOTIDE SEQUENCE [LARGE SCALE GENOMIC DNA]</scope>
    <source>
        <strain evidence="3 4">DSM 44388</strain>
    </source>
</reference>
<dbReference type="EMBL" id="JAUSQZ010000001">
    <property type="protein sequence ID" value="MDP9825598.1"/>
    <property type="molecule type" value="Genomic_DNA"/>
</dbReference>
<keyword evidence="4" id="KW-1185">Reference proteome</keyword>
<dbReference type="Proteomes" id="UP001235712">
    <property type="component" value="Unassembled WGS sequence"/>
</dbReference>
<name>A0ABT9NYT3_9ACTN</name>
<dbReference type="RefSeq" id="WP_307239552.1">
    <property type="nucleotide sequence ID" value="NZ_JAUSQZ010000001.1"/>
</dbReference>
<evidence type="ECO:0000313" key="4">
    <source>
        <dbReference type="Proteomes" id="UP001235712"/>
    </source>
</evidence>
<evidence type="ECO:0000256" key="1">
    <source>
        <dbReference type="SAM" id="MobiDB-lite"/>
    </source>
</evidence>
<proteinExistence type="predicted"/>
<gene>
    <name evidence="3" type="ORF">J2S57_001347</name>
</gene>
<dbReference type="PROSITE" id="PS51257">
    <property type="entry name" value="PROKAR_LIPOPROTEIN"/>
    <property type="match status" value="1"/>
</dbReference>
<protein>
    <submittedName>
        <fullName evidence="3">Parvulin-like peptidyl-prolyl isomerase</fullName>
    </submittedName>
</protein>
<keyword evidence="2" id="KW-0732">Signal</keyword>
<organism evidence="3 4">
    <name type="scientific">Kineosporia succinea</name>
    <dbReference type="NCBI Taxonomy" id="84632"/>
    <lineage>
        <taxon>Bacteria</taxon>
        <taxon>Bacillati</taxon>
        <taxon>Actinomycetota</taxon>
        <taxon>Actinomycetes</taxon>
        <taxon>Kineosporiales</taxon>
        <taxon>Kineosporiaceae</taxon>
        <taxon>Kineosporia</taxon>
    </lineage>
</organism>
<feature type="chain" id="PRO_5045330358" evidence="2">
    <location>
        <begin position="31"/>
        <end position="197"/>
    </location>
</feature>
<feature type="region of interest" description="Disordered" evidence="1">
    <location>
        <begin position="172"/>
        <end position="197"/>
    </location>
</feature>
<feature type="signal peptide" evidence="2">
    <location>
        <begin position="1"/>
        <end position="30"/>
    </location>
</feature>
<comment type="caution">
    <text evidence="3">The sequence shown here is derived from an EMBL/GenBank/DDBJ whole genome shotgun (WGS) entry which is preliminary data.</text>
</comment>
<accession>A0ABT9NYT3</accession>